<proteinExistence type="predicted"/>
<dbReference type="GeneID" id="136091042"/>
<evidence type="ECO:0000313" key="2">
    <source>
        <dbReference type="RefSeq" id="XP_065674098.1"/>
    </source>
</evidence>
<organism evidence="1 2">
    <name type="scientific">Hydra vulgaris</name>
    <name type="common">Hydra</name>
    <name type="synonym">Hydra attenuata</name>
    <dbReference type="NCBI Taxonomy" id="6087"/>
    <lineage>
        <taxon>Eukaryota</taxon>
        <taxon>Metazoa</taxon>
        <taxon>Cnidaria</taxon>
        <taxon>Hydrozoa</taxon>
        <taxon>Hydroidolina</taxon>
        <taxon>Anthoathecata</taxon>
        <taxon>Aplanulata</taxon>
        <taxon>Hydridae</taxon>
        <taxon>Hydra</taxon>
    </lineage>
</organism>
<accession>A0ABM4DHX8</accession>
<name>A0ABM4DHX8_HYDVU</name>
<sequence>MNVRSEAQGLLSRFQSYETIVTLCLFKEIFTILGSLNKILQGETLDFSVVIMSVDVSLENLQVLRDSSGKNVILSAVKIATEAQLEQQTFVEKRTRRKKQLGFDETEDEWLTQAEDQWLAEVFYTVVDSATAVLDDKFSQRKFLESIDIFLLKNMSEDISHNFHNSNSQEKIQSVLEKFKICISLNEFTTEIIDFVKIYRKAAEKDNKTLPSFLTIYNFIVRTMLDAVFPSVAVLYKIFNTIPTNSVECEDRFLLSVEHEKMWNLTHSDIIKNYADTNE</sequence>
<reference evidence="2" key="1">
    <citation type="submission" date="2025-08" db="UniProtKB">
        <authorList>
            <consortium name="RefSeq"/>
        </authorList>
    </citation>
    <scope>IDENTIFICATION</scope>
</reference>
<protein>
    <submittedName>
        <fullName evidence="2">Uncharacterized protein LOC136091042</fullName>
    </submittedName>
</protein>
<dbReference type="RefSeq" id="XP_065674098.1">
    <property type="nucleotide sequence ID" value="XM_065818026.1"/>
</dbReference>
<gene>
    <name evidence="2" type="primary">LOC136091042</name>
</gene>
<keyword evidence="1" id="KW-1185">Reference proteome</keyword>
<evidence type="ECO:0000313" key="1">
    <source>
        <dbReference type="Proteomes" id="UP001652625"/>
    </source>
</evidence>
<dbReference type="Proteomes" id="UP001652625">
    <property type="component" value="Chromosome 14"/>
</dbReference>